<dbReference type="Proteomes" id="UP000305401">
    <property type="component" value="Unassembled WGS sequence"/>
</dbReference>
<protein>
    <submittedName>
        <fullName evidence="1">Acyltransferase</fullName>
    </submittedName>
</protein>
<keyword evidence="2" id="KW-1185">Reference proteome</keyword>
<gene>
    <name evidence="1" type="ORF">E5990_03195</name>
</gene>
<dbReference type="EMBL" id="SSTG01000022">
    <property type="protein sequence ID" value="THG54322.1"/>
    <property type="molecule type" value="Genomic_DNA"/>
</dbReference>
<organism evidence="1 2">
    <name type="scientific">Muribaculum caecicola</name>
    <dbReference type="NCBI Taxonomy" id="3038144"/>
    <lineage>
        <taxon>Bacteria</taxon>
        <taxon>Pseudomonadati</taxon>
        <taxon>Bacteroidota</taxon>
        <taxon>Bacteroidia</taxon>
        <taxon>Bacteroidales</taxon>
        <taxon>Muribaculaceae</taxon>
        <taxon>Muribaculum</taxon>
    </lineage>
</organism>
<reference evidence="1" key="1">
    <citation type="submission" date="2019-04" db="EMBL/GenBank/DDBJ databases">
        <title>Microbes associate with the intestines of laboratory mice.</title>
        <authorList>
            <person name="Navarre W."/>
            <person name="Wong E."/>
            <person name="Huang K.C."/>
            <person name="Tropini C."/>
            <person name="Ng K."/>
            <person name="Yu B."/>
        </authorList>
    </citation>
    <scope>NUCLEOTIDE SEQUENCE</scope>
    <source>
        <strain evidence="1">NM86_A22</strain>
    </source>
</reference>
<accession>A0AC61S779</accession>
<sequence length="354" mass="40418">MKKDIVWLDYARCLGIFLVIFGHTLQRFSVMEENGLLKMIWDYIYLFHMPLFFVISGYLFKKNAVNIANIKLGGGKLLRNIVVPYLLYQLIYFPFELFHLHGFTDISIWRKMLCGIIMGDGYESPYSMPVCLPCWFIVSIIQLRIIFLFIPITKTISVLLSIVSLAFLILSKRSGLDLYFCIDSTIMSIPYFLVGYFIGKRQDIIKSYGKLAIIGVVSALIVYLILIYNGAAQMNGPSFGKNIILNYLAGLSGTVFVFVLSMILANMFKSKIYVRTISRNTLFIIFSHWVLLAPCSIIIKNVLAKVSDNSFYILVVSIIVSTTVLQLSKVMIEYGLRGFPVLFGKYKYLDKIKI</sequence>
<comment type="caution">
    <text evidence="1">The sequence shown here is derived from an EMBL/GenBank/DDBJ whole genome shotgun (WGS) entry which is preliminary data.</text>
</comment>
<keyword evidence="1" id="KW-0012">Acyltransferase</keyword>
<evidence type="ECO:0000313" key="2">
    <source>
        <dbReference type="Proteomes" id="UP000305401"/>
    </source>
</evidence>
<proteinExistence type="predicted"/>
<evidence type="ECO:0000313" key="1">
    <source>
        <dbReference type="EMBL" id="THG54322.1"/>
    </source>
</evidence>
<keyword evidence="1" id="KW-0808">Transferase</keyword>
<name>A0AC61S779_9BACT</name>